<dbReference type="SUPFAM" id="SSF52540">
    <property type="entry name" value="P-loop containing nucleoside triphosphate hydrolases"/>
    <property type="match status" value="1"/>
</dbReference>
<accession>A0A0F9HF73</accession>
<protein>
    <recommendedName>
        <fullName evidence="1">Sulfotransferase domain-containing protein</fullName>
    </recommendedName>
</protein>
<sequence>MVVSCSIEKYIPEGESLYTGAEIETTLADDAEDVKINALNAELNTLVRPDPNSRILGMRLGLYYHYKAQREKPGFINKWLNKKIGEESLYVTSLSGIAMFLFRLWLRIFPDARILYLIRNGVDVAKSLLIREKEFIDINVRGLHTNSLTHRLWGALHPLQRFPYTSARCVSLEEGFRLWEEYTYESEEFYNGFNGQKMHIRYEDLLNDPYRSITETAAFCGLEPSEKDIREQVSDLRTGRSFAFTNEEDLLDFYGKIKNTDLMKTLKYDEIL</sequence>
<reference evidence="2" key="1">
    <citation type="journal article" date="2015" name="Nature">
        <title>Complex archaea that bridge the gap between prokaryotes and eukaryotes.</title>
        <authorList>
            <person name="Spang A."/>
            <person name="Saw J.H."/>
            <person name="Jorgensen S.L."/>
            <person name="Zaremba-Niedzwiedzka K."/>
            <person name="Martijn J."/>
            <person name="Lind A.E."/>
            <person name="van Eijk R."/>
            <person name="Schleper C."/>
            <person name="Guy L."/>
            <person name="Ettema T.J."/>
        </authorList>
    </citation>
    <scope>NUCLEOTIDE SEQUENCE</scope>
</reference>
<dbReference type="Gene3D" id="3.40.50.300">
    <property type="entry name" value="P-loop containing nucleotide triphosphate hydrolases"/>
    <property type="match status" value="1"/>
</dbReference>
<dbReference type="EMBL" id="LAZR01015228">
    <property type="protein sequence ID" value="KKM14091.1"/>
    <property type="molecule type" value="Genomic_DNA"/>
</dbReference>
<dbReference type="AlphaFoldDB" id="A0A0F9HF73"/>
<comment type="caution">
    <text evidence="2">The sequence shown here is derived from an EMBL/GenBank/DDBJ whole genome shotgun (WGS) entry which is preliminary data.</text>
</comment>
<dbReference type="InterPro" id="IPR000863">
    <property type="entry name" value="Sulfotransferase_dom"/>
</dbReference>
<proteinExistence type="predicted"/>
<dbReference type="GO" id="GO:0008146">
    <property type="term" value="F:sulfotransferase activity"/>
    <property type="evidence" value="ECO:0007669"/>
    <property type="project" value="InterPro"/>
</dbReference>
<evidence type="ECO:0000313" key="2">
    <source>
        <dbReference type="EMBL" id="KKM14091.1"/>
    </source>
</evidence>
<name>A0A0F9HF73_9ZZZZ</name>
<evidence type="ECO:0000259" key="1">
    <source>
        <dbReference type="Pfam" id="PF00685"/>
    </source>
</evidence>
<feature type="domain" description="Sulfotransferase" evidence="1">
    <location>
        <begin position="110"/>
        <end position="236"/>
    </location>
</feature>
<gene>
    <name evidence="2" type="ORF">LCGC14_1709640</name>
</gene>
<organism evidence="2">
    <name type="scientific">marine sediment metagenome</name>
    <dbReference type="NCBI Taxonomy" id="412755"/>
    <lineage>
        <taxon>unclassified sequences</taxon>
        <taxon>metagenomes</taxon>
        <taxon>ecological metagenomes</taxon>
    </lineage>
</organism>
<dbReference type="Pfam" id="PF00685">
    <property type="entry name" value="Sulfotransfer_1"/>
    <property type="match status" value="1"/>
</dbReference>
<dbReference type="InterPro" id="IPR027417">
    <property type="entry name" value="P-loop_NTPase"/>
</dbReference>